<feature type="transmembrane region" description="Helical" evidence="1">
    <location>
        <begin position="709"/>
        <end position="731"/>
    </location>
</feature>
<reference evidence="2 3" key="1">
    <citation type="submission" date="2020-07" db="EMBL/GenBank/DDBJ databases">
        <title>Sequencing the genomes of 1000 actinobacteria strains.</title>
        <authorList>
            <person name="Klenk H.-P."/>
        </authorList>
    </citation>
    <scope>NUCLEOTIDE SEQUENCE [LARGE SCALE GENOMIC DNA]</scope>
    <source>
        <strain evidence="2 3">DSM 24723</strain>
    </source>
</reference>
<dbReference type="SUPFAM" id="SSF53448">
    <property type="entry name" value="Nucleotide-diphospho-sugar transferases"/>
    <property type="match status" value="1"/>
</dbReference>
<keyword evidence="2" id="KW-0808">Transferase</keyword>
<feature type="transmembrane region" description="Helical" evidence="1">
    <location>
        <begin position="743"/>
        <end position="762"/>
    </location>
</feature>
<keyword evidence="1" id="KW-1133">Transmembrane helix</keyword>
<feature type="transmembrane region" description="Helical" evidence="1">
    <location>
        <begin position="498"/>
        <end position="518"/>
    </location>
</feature>
<evidence type="ECO:0000313" key="2">
    <source>
        <dbReference type="EMBL" id="NYG35623.1"/>
    </source>
</evidence>
<dbReference type="Gene3D" id="3.90.550.10">
    <property type="entry name" value="Spore Coat Polysaccharide Biosynthesis Protein SpsA, Chain A"/>
    <property type="match status" value="1"/>
</dbReference>
<keyword evidence="1" id="KW-0472">Membrane</keyword>
<accession>A0A852X4C6</accession>
<protein>
    <submittedName>
        <fullName evidence="2">GT2 family glycosyltransferase</fullName>
    </submittedName>
</protein>
<organism evidence="2 3">
    <name type="scientific">Janibacter alkaliphilus</name>
    <dbReference type="NCBI Taxonomy" id="1069963"/>
    <lineage>
        <taxon>Bacteria</taxon>
        <taxon>Bacillati</taxon>
        <taxon>Actinomycetota</taxon>
        <taxon>Actinomycetes</taxon>
        <taxon>Micrococcales</taxon>
        <taxon>Intrasporangiaceae</taxon>
        <taxon>Janibacter</taxon>
    </lineage>
</organism>
<gene>
    <name evidence="2" type="ORF">BJY28_000092</name>
</gene>
<feature type="transmembrane region" description="Helical" evidence="1">
    <location>
        <begin position="670"/>
        <end position="689"/>
    </location>
</feature>
<dbReference type="RefSeq" id="WP_179461267.1">
    <property type="nucleotide sequence ID" value="NZ_JACBZX010000001.1"/>
</dbReference>
<feature type="transmembrane region" description="Helical" evidence="1">
    <location>
        <begin position="645"/>
        <end position="663"/>
    </location>
</feature>
<keyword evidence="3" id="KW-1185">Reference proteome</keyword>
<feature type="transmembrane region" description="Helical" evidence="1">
    <location>
        <begin position="525"/>
        <end position="543"/>
    </location>
</feature>
<dbReference type="GO" id="GO:0016740">
    <property type="term" value="F:transferase activity"/>
    <property type="evidence" value="ECO:0007669"/>
    <property type="project" value="UniProtKB-KW"/>
</dbReference>
<keyword evidence="1" id="KW-0812">Transmembrane</keyword>
<name>A0A852X4C6_9MICO</name>
<dbReference type="EMBL" id="JACBZX010000001">
    <property type="protein sequence ID" value="NYG35623.1"/>
    <property type="molecule type" value="Genomic_DNA"/>
</dbReference>
<proteinExistence type="predicted"/>
<feature type="transmembrane region" description="Helical" evidence="1">
    <location>
        <begin position="555"/>
        <end position="582"/>
    </location>
</feature>
<dbReference type="Proteomes" id="UP000592181">
    <property type="component" value="Unassembled WGS sequence"/>
</dbReference>
<feature type="transmembrane region" description="Helical" evidence="1">
    <location>
        <begin position="467"/>
        <end position="486"/>
    </location>
</feature>
<dbReference type="InterPro" id="IPR029044">
    <property type="entry name" value="Nucleotide-diphossugar_trans"/>
</dbReference>
<comment type="caution">
    <text evidence="2">The sequence shown here is derived from an EMBL/GenBank/DDBJ whole genome shotgun (WGS) entry which is preliminary data.</text>
</comment>
<evidence type="ECO:0000313" key="3">
    <source>
        <dbReference type="Proteomes" id="UP000592181"/>
    </source>
</evidence>
<sequence>MPPTRLDDQPAAPSRRAAAPPATVTVVLVARDPHDTGRLLGSLLSQRRPPDRVVLVDASLDGLGDTDDLLDPVDDAGIEVLRTRIGTGTGSRRALQRVVEALPEAGQGRDLLWVLPSRAVPHPESLDQLVAAARPGVGVAAPKLVDAEAPRRLVRFGIQATRAGRLVPDPRPDALDQGQYDELGGRDLLAAPLEGALLDRAVLVELGGHLARLGEIGADLDLGWRAQRAGHRVVGVPGARVALTPTAAEHRPSGAHRRQARRAAMAHASLPTRLLRGPWLALLTTLTALGLLLAKRPDLARDEISQLPAFLSPSSYRGTRTSPREVSRSHLDALFVTPATARQALADDLRGERGADGVDARSLEAERSGGWLTHPLPWLLLATLGMSAWAGRHITGEMRSRLDAGLVGGELTGGRATSAQLFDAWWSAWNGPGWGSAAEQSPAMLVLAGLAWLVEHVPGLGQVQSPAGLALAAFVVAALPLAALVTYLSARTLTDRRWLRAVVALAWVSTAPAAAAVGEGRIGPLLAIVLLPRIVAGLVRAGRPTGTVADAARTALWTALLATVLPVAGVAVVVLGLVWLLVGPVGRRGRGVTLALLPTLLLGPWLLTLQEQPRRLLAGWGATDTTTAAEPWRLALAQVPGAPHVWAWTAAILAVGVLALLVPGRRPLSWLCVLAAGLGLAWAVGAPYLTLGQRPVGSSDAGASITPWVGTGMLLVVGGALTAVLTAADVLPQRLRRERRALLLVPVLVLAVAAVGSAVTVAQESFGERLTTWREPRPTVAVDAAEGPGATRTLLVQRAEDGITYRLVGAEIGPLVRDLPTATAPTPAEQGVADVVAGLLGDGGTTGDAAGQVLAEQGIGYVVVTGPTEAERRVVDATPGLVRLGTSAGTTTWTVRPEGGGGQAPSRVRVVADGSPSAVDVSGGHGETDGDVPVGQGGRLVVAESLDWADHAEVTADGRSLDLDHRSATPAYELPQDADEVAVEVGVGHPWWKGLQGLALALALYLALPVGGRPRRPARTTDEERDA</sequence>
<dbReference type="AlphaFoldDB" id="A0A852X4C6"/>
<evidence type="ECO:0000256" key="1">
    <source>
        <dbReference type="SAM" id="Phobius"/>
    </source>
</evidence>
<dbReference type="Pfam" id="PF13641">
    <property type="entry name" value="Glyco_tranf_2_3"/>
    <property type="match status" value="1"/>
</dbReference>